<name>A0ABW3DEH5_9BACL</name>
<accession>A0ABW3DEH5</accession>
<protein>
    <recommendedName>
        <fullName evidence="1">UPF0342 protein ACFQ03_22400</fullName>
    </recommendedName>
</protein>
<dbReference type="HAMAP" id="MF_01526">
    <property type="entry name" value="UPF0342"/>
    <property type="match status" value="1"/>
</dbReference>
<sequence length="111" mass="12896">MNIHDKARELAQAIKGSGEFLQAKEAKQAIDADPDSKRMLDDFRAKQLELQSRLMTGERPAQEEMENMEKLYEVISLNLNIRRLMEAEKRLSVIFEDVQKILGESLQELYK</sequence>
<dbReference type="Proteomes" id="UP001597120">
    <property type="component" value="Unassembled WGS sequence"/>
</dbReference>
<evidence type="ECO:0000256" key="1">
    <source>
        <dbReference type="HAMAP-Rule" id="MF_01526"/>
    </source>
</evidence>
<dbReference type="RefSeq" id="WP_144932190.1">
    <property type="nucleotide sequence ID" value="NZ_JBHTIU010000092.1"/>
</dbReference>
<dbReference type="Gene3D" id="1.20.1500.10">
    <property type="entry name" value="YheA/YmcA-like"/>
    <property type="match status" value="1"/>
</dbReference>
<comment type="caution">
    <text evidence="2">The sequence shown here is derived from an EMBL/GenBank/DDBJ whole genome shotgun (WGS) entry which is preliminary data.</text>
</comment>
<dbReference type="InterPro" id="IPR010368">
    <property type="entry name" value="Com_YlbF"/>
</dbReference>
<dbReference type="SUPFAM" id="SSF158622">
    <property type="entry name" value="YheA/YmcA-like"/>
    <property type="match status" value="1"/>
</dbReference>
<proteinExistence type="inferred from homology"/>
<comment type="similarity">
    <text evidence="1">Belongs to the UPF0342 family.</text>
</comment>
<evidence type="ECO:0000313" key="3">
    <source>
        <dbReference type="Proteomes" id="UP001597120"/>
    </source>
</evidence>
<keyword evidence="3" id="KW-1185">Reference proteome</keyword>
<dbReference type="InterPro" id="IPR023378">
    <property type="entry name" value="YheA/YmcA-like_dom_sf"/>
</dbReference>
<gene>
    <name evidence="2" type="ORF">ACFQ03_22400</name>
</gene>
<evidence type="ECO:0000313" key="2">
    <source>
        <dbReference type="EMBL" id="MFD0871883.1"/>
    </source>
</evidence>
<organism evidence="2 3">
    <name type="scientific">Paenibacillus residui</name>
    <dbReference type="NCBI Taxonomy" id="629724"/>
    <lineage>
        <taxon>Bacteria</taxon>
        <taxon>Bacillati</taxon>
        <taxon>Bacillota</taxon>
        <taxon>Bacilli</taxon>
        <taxon>Bacillales</taxon>
        <taxon>Paenibacillaceae</taxon>
        <taxon>Paenibacillus</taxon>
    </lineage>
</organism>
<reference evidence="3" key="1">
    <citation type="journal article" date="2019" name="Int. J. Syst. Evol. Microbiol.">
        <title>The Global Catalogue of Microorganisms (GCM) 10K type strain sequencing project: providing services to taxonomists for standard genome sequencing and annotation.</title>
        <authorList>
            <consortium name="The Broad Institute Genomics Platform"/>
            <consortium name="The Broad Institute Genome Sequencing Center for Infectious Disease"/>
            <person name="Wu L."/>
            <person name="Ma J."/>
        </authorList>
    </citation>
    <scope>NUCLEOTIDE SEQUENCE [LARGE SCALE GENOMIC DNA]</scope>
    <source>
        <strain evidence="3">CCUG 57263</strain>
    </source>
</reference>
<dbReference type="Pfam" id="PF06133">
    <property type="entry name" value="Com_YlbF"/>
    <property type="match status" value="1"/>
</dbReference>
<dbReference type="EMBL" id="JBHTIU010000092">
    <property type="protein sequence ID" value="MFD0871883.1"/>
    <property type="molecule type" value="Genomic_DNA"/>
</dbReference>